<name>A0A839GKM1_9BACT</name>
<dbReference type="PANTHER" id="PTHR43133:SF8">
    <property type="entry name" value="RNA POLYMERASE SIGMA FACTOR HI_1459-RELATED"/>
    <property type="match status" value="1"/>
</dbReference>
<dbReference type="Gene3D" id="1.10.1740.10">
    <property type="match status" value="1"/>
</dbReference>
<evidence type="ECO:0000313" key="8">
    <source>
        <dbReference type="EMBL" id="MBA9079210.1"/>
    </source>
</evidence>
<dbReference type="Pfam" id="PF04542">
    <property type="entry name" value="Sigma70_r2"/>
    <property type="match status" value="1"/>
</dbReference>
<dbReference type="AlphaFoldDB" id="A0A839GKM1"/>
<dbReference type="NCBIfam" id="TIGR02937">
    <property type="entry name" value="sigma70-ECF"/>
    <property type="match status" value="1"/>
</dbReference>
<sequence length="196" mass="23038">MFLKLFSRSKPPSDQELVEQYQQTGDVDCVGELFQRYTEMVYLVCLKYLKQEEESKDATMQIFENLLVSLRKHEVANFKSWLHSTARNHCLMLLRSRRNRLEAPLDESNPAQLETAAWALTITEQEPEQEQMLQVLEAGLVTLGPEQRICLELFFLQQQSYKEIAERTGFELAKVKSHIQNGKRNLMIYMKKNYEQ</sequence>
<dbReference type="Pfam" id="PF08281">
    <property type="entry name" value="Sigma70_r4_2"/>
    <property type="match status" value="1"/>
</dbReference>
<dbReference type="InterPro" id="IPR014284">
    <property type="entry name" value="RNA_pol_sigma-70_dom"/>
</dbReference>
<keyword evidence="3" id="KW-0731">Sigma factor</keyword>
<dbReference type="InterPro" id="IPR039425">
    <property type="entry name" value="RNA_pol_sigma-70-like"/>
</dbReference>
<accession>A0A839GKM1</accession>
<evidence type="ECO:0000256" key="3">
    <source>
        <dbReference type="ARBA" id="ARBA00023082"/>
    </source>
</evidence>
<feature type="domain" description="RNA polymerase sigma-70 region 2" evidence="6">
    <location>
        <begin position="33"/>
        <end position="99"/>
    </location>
</feature>
<dbReference type="Gene3D" id="1.10.10.10">
    <property type="entry name" value="Winged helix-like DNA-binding domain superfamily/Winged helix DNA-binding domain"/>
    <property type="match status" value="1"/>
</dbReference>
<keyword evidence="9" id="KW-1185">Reference proteome</keyword>
<dbReference type="GO" id="GO:0016987">
    <property type="term" value="F:sigma factor activity"/>
    <property type="evidence" value="ECO:0007669"/>
    <property type="project" value="UniProtKB-KW"/>
</dbReference>
<dbReference type="GO" id="GO:0003677">
    <property type="term" value="F:DNA binding"/>
    <property type="evidence" value="ECO:0007669"/>
    <property type="project" value="UniProtKB-KW"/>
</dbReference>
<proteinExistence type="inferred from homology"/>
<dbReference type="RefSeq" id="WP_066836792.1">
    <property type="nucleotide sequence ID" value="NZ_JACJIQ010000019.1"/>
</dbReference>
<dbReference type="GO" id="GO:0006352">
    <property type="term" value="P:DNA-templated transcription initiation"/>
    <property type="evidence" value="ECO:0007669"/>
    <property type="project" value="InterPro"/>
</dbReference>
<evidence type="ECO:0000256" key="2">
    <source>
        <dbReference type="ARBA" id="ARBA00023015"/>
    </source>
</evidence>
<dbReference type="PANTHER" id="PTHR43133">
    <property type="entry name" value="RNA POLYMERASE ECF-TYPE SIGMA FACTO"/>
    <property type="match status" value="1"/>
</dbReference>
<dbReference type="InterPro" id="IPR013325">
    <property type="entry name" value="RNA_pol_sigma_r2"/>
</dbReference>
<keyword evidence="2" id="KW-0805">Transcription regulation</keyword>
<evidence type="ECO:0000313" key="9">
    <source>
        <dbReference type="Proteomes" id="UP000563094"/>
    </source>
</evidence>
<evidence type="ECO:0000256" key="4">
    <source>
        <dbReference type="ARBA" id="ARBA00023125"/>
    </source>
</evidence>
<comment type="caution">
    <text evidence="8">The sequence shown here is derived from an EMBL/GenBank/DDBJ whole genome shotgun (WGS) entry which is preliminary data.</text>
</comment>
<organism evidence="8 9">
    <name type="scientific">Rufibacter quisquiliarum</name>
    <dbReference type="NCBI Taxonomy" id="1549639"/>
    <lineage>
        <taxon>Bacteria</taxon>
        <taxon>Pseudomonadati</taxon>
        <taxon>Bacteroidota</taxon>
        <taxon>Cytophagia</taxon>
        <taxon>Cytophagales</taxon>
        <taxon>Hymenobacteraceae</taxon>
        <taxon>Rufibacter</taxon>
    </lineage>
</organism>
<evidence type="ECO:0000259" key="6">
    <source>
        <dbReference type="Pfam" id="PF04542"/>
    </source>
</evidence>
<gene>
    <name evidence="8" type="ORF">FHS90_003945</name>
</gene>
<dbReference type="InterPro" id="IPR013324">
    <property type="entry name" value="RNA_pol_sigma_r3/r4-like"/>
</dbReference>
<keyword evidence="4" id="KW-0238">DNA-binding</keyword>
<keyword evidence="5" id="KW-0804">Transcription</keyword>
<dbReference type="SUPFAM" id="SSF88946">
    <property type="entry name" value="Sigma2 domain of RNA polymerase sigma factors"/>
    <property type="match status" value="1"/>
</dbReference>
<dbReference type="Proteomes" id="UP000563094">
    <property type="component" value="Unassembled WGS sequence"/>
</dbReference>
<dbReference type="InterPro" id="IPR036388">
    <property type="entry name" value="WH-like_DNA-bd_sf"/>
</dbReference>
<dbReference type="InterPro" id="IPR007627">
    <property type="entry name" value="RNA_pol_sigma70_r2"/>
</dbReference>
<evidence type="ECO:0000256" key="5">
    <source>
        <dbReference type="ARBA" id="ARBA00023163"/>
    </source>
</evidence>
<dbReference type="InterPro" id="IPR013249">
    <property type="entry name" value="RNA_pol_sigma70_r4_t2"/>
</dbReference>
<evidence type="ECO:0000256" key="1">
    <source>
        <dbReference type="ARBA" id="ARBA00010641"/>
    </source>
</evidence>
<dbReference type="SUPFAM" id="SSF88659">
    <property type="entry name" value="Sigma3 and sigma4 domains of RNA polymerase sigma factors"/>
    <property type="match status" value="1"/>
</dbReference>
<comment type="similarity">
    <text evidence="1">Belongs to the sigma-70 factor family. ECF subfamily.</text>
</comment>
<feature type="domain" description="RNA polymerase sigma factor 70 region 4 type 2" evidence="7">
    <location>
        <begin position="137"/>
        <end position="186"/>
    </location>
</feature>
<reference evidence="8 9" key="1">
    <citation type="submission" date="2020-08" db="EMBL/GenBank/DDBJ databases">
        <title>Genomic Encyclopedia of Type Strains, Phase IV (KMG-IV): sequencing the most valuable type-strain genomes for metagenomic binning, comparative biology and taxonomic classification.</title>
        <authorList>
            <person name="Goeker M."/>
        </authorList>
    </citation>
    <scope>NUCLEOTIDE SEQUENCE [LARGE SCALE GENOMIC DNA]</scope>
    <source>
        <strain evidence="8 9">DSM 29854</strain>
    </source>
</reference>
<evidence type="ECO:0000259" key="7">
    <source>
        <dbReference type="Pfam" id="PF08281"/>
    </source>
</evidence>
<protein>
    <submittedName>
        <fullName evidence="8">RNA polymerase sigma-70 factor (ECF subfamily)</fullName>
    </submittedName>
</protein>
<dbReference type="EMBL" id="JACJIQ010000019">
    <property type="protein sequence ID" value="MBA9079210.1"/>
    <property type="molecule type" value="Genomic_DNA"/>
</dbReference>